<feature type="transmembrane region" description="Helical" evidence="1">
    <location>
        <begin position="184"/>
        <end position="205"/>
    </location>
</feature>
<keyword evidence="1" id="KW-0472">Membrane</keyword>
<dbReference type="GO" id="GO:0008237">
    <property type="term" value="F:metallopeptidase activity"/>
    <property type="evidence" value="ECO:0007669"/>
    <property type="project" value="UniProtKB-KW"/>
</dbReference>
<keyword evidence="3" id="KW-0482">Metalloprotease</keyword>
<protein>
    <submittedName>
        <fullName evidence="3">CPBP family intramembrane metalloprotease</fullName>
    </submittedName>
</protein>
<dbReference type="GO" id="GO:0006508">
    <property type="term" value="P:proteolysis"/>
    <property type="evidence" value="ECO:0007669"/>
    <property type="project" value="UniProtKB-KW"/>
</dbReference>
<evidence type="ECO:0000256" key="1">
    <source>
        <dbReference type="SAM" id="Phobius"/>
    </source>
</evidence>
<gene>
    <name evidence="3" type="ORF">E6K81_05045</name>
</gene>
<keyword evidence="1" id="KW-0812">Transmembrane</keyword>
<name>A0A538UBJ6_UNCEI</name>
<dbReference type="InterPro" id="IPR003675">
    <property type="entry name" value="Rce1/LyrA-like_dom"/>
</dbReference>
<organism evidence="3 4">
    <name type="scientific">Eiseniibacteriota bacterium</name>
    <dbReference type="NCBI Taxonomy" id="2212470"/>
    <lineage>
        <taxon>Bacteria</taxon>
        <taxon>Candidatus Eiseniibacteriota</taxon>
    </lineage>
</organism>
<dbReference type="Pfam" id="PF02517">
    <property type="entry name" value="Rce1-like"/>
    <property type="match status" value="1"/>
</dbReference>
<keyword evidence="3" id="KW-0645">Protease</keyword>
<dbReference type="GO" id="GO:0080120">
    <property type="term" value="P:CAAX-box protein maturation"/>
    <property type="evidence" value="ECO:0007669"/>
    <property type="project" value="UniProtKB-ARBA"/>
</dbReference>
<dbReference type="GO" id="GO:0004175">
    <property type="term" value="F:endopeptidase activity"/>
    <property type="evidence" value="ECO:0007669"/>
    <property type="project" value="UniProtKB-ARBA"/>
</dbReference>
<keyword evidence="1" id="KW-1133">Transmembrane helix</keyword>
<evidence type="ECO:0000313" key="4">
    <source>
        <dbReference type="Proteomes" id="UP000319771"/>
    </source>
</evidence>
<evidence type="ECO:0000259" key="2">
    <source>
        <dbReference type="Pfam" id="PF02517"/>
    </source>
</evidence>
<dbReference type="Proteomes" id="UP000319771">
    <property type="component" value="Unassembled WGS sequence"/>
</dbReference>
<feature type="transmembrane region" description="Helical" evidence="1">
    <location>
        <begin position="13"/>
        <end position="32"/>
    </location>
</feature>
<feature type="transmembrane region" description="Helical" evidence="1">
    <location>
        <begin position="84"/>
        <end position="104"/>
    </location>
</feature>
<accession>A0A538UBJ6</accession>
<feature type="transmembrane region" description="Helical" evidence="1">
    <location>
        <begin position="53"/>
        <end position="72"/>
    </location>
</feature>
<sequence>MIAAPPPLLHGKYLGLAAVFLVFHAYVPFAAWRARARLAGRAWLPPRARYLSNAIGTQVFFLAVAFGVAYALRIPLYPRALPRATDLLLGLAVLAALVAFMRPRWRRAVRKGDRRLYFFMPTGGREQGLWAALSLAAGFGEETTYRGVIYWILFALTGRWWLAGLLGALVFAGAHAFQSRTSMMLIFVFALLFQALAIATGALYVSMAVHALYDVIAGFTYSRLGRELGYRVEGAPPAAAAGPAPAA</sequence>
<dbReference type="EMBL" id="VBPB01000075">
    <property type="protein sequence ID" value="TMQ73282.1"/>
    <property type="molecule type" value="Genomic_DNA"/>
</dbReference>
<feature type="transmembrane region" description="Helical" evidence="1">
    <location>
        <begin position="148"/>
        <end position="172"/>
    </location>
</feature>
<feature type="domain" description="CAAX prenyl protease 2/Lysostaphin resistance protein A-like" evidence="2">
    <location>
        <begin position="129"/>
        <end position="216"/>
    </location>
</feature>
<keyword evidence="3" id="KW-0378">Hydrolase</keyword>
<reference evidence="3 4" key="1">
    <citation type="journal article" date="2019" name="Nat. Microbiol.">
        <title>Mediterranean grassland soil C-N compound turnover is dependent on rainfall and depth, and is mediated by genomically divergent microorganisms.</title>
        <authorList>
            <person name="Diamond S."/>
            <person name="Andeer P.F."/>
            <person name="Li Z."/>
            <person name="Crits-Christoph A."/>
            <person name="Burstein D."/>
            <person name="Anantharaman K."/>
            <person name="Lane K.R."/>
            <person name="Thomas B.C."/>
            <person name="Pan C."/>
            <person name="Northen T.R."/>
            <person name="Banfield J.F."/>
        </authorList>
    </citation>
    <scope>NUCLEOTIDE SEQUENCE [LARGE SCALE GENOMIC DNA]</scope>
    <source>
        <strain evidence="3">WS_11</strain>
    </source>
</reference>
<proteinExistence type="predicted"/>
<comment type="caution">
    <text evidence="3">The sequence shown here is derived from an EMBL/GenBank/DDBJ whole genome shotgun (WGS) entry which is preliminary data.</text>
</comment>
<dbReference type="AlphaFoldDB" id="A0A538UBJ6"/>
<evidence type="ECO:0000313" key="3">
    <source>
        <dbReference type="EMBL" id="TMQ73282.1"/>
    </source>
</evidence>